<dbReference type="GO" id="GO:0016192">
    <property type="term" value="P:vesicle-mediated transport"/>
    <property type="evidence" value="ECO:0007669"/>
    <property type="project" value="InterPro"/>
</dbReference>
<protein>
    <recommendedName>
        <fullName evidence="1">Coatomer gamma subunit appendage Ig-like subdomain domain-containing protein</fullName>
    </recommendedName>
</protein>
<comment type="caution">
    <text evidence="2">The sequence shown here is derived from an EMBL/GenBank/DDBJ whole genome shotgun (WGS) entry which is preliminary data.</text>
</comment>
<dbReference type="GO" id="GO:0030126">
    <property type="term" value="C:COPI vesicle coat"/>
    <property type="evidence" value="ECO:0007669"/>
    <property type="project" value="InterPro"/>
</dbReference>
<sequence>MLIHPTPSLERALLKYVNIIEEPTQAETQLTSRPQQAFNETGTTYTVLQYPDDVNAGVATTPTTLKYVAKDCDSSTGLPEAEQGYQGEYMLKDLNGHY</sequence>
<dbReference type="InterPro" id="IPR013041">
    <property type="entry name" value="Clathrin_app_Ig-like_sf"/>
</dbReference>
<feature type="domain" description="Coatomer gamma subunit appendage Ig-like subdomain" evidence="1">
    <location>
        <begin position="9"/>
        <end position="95"/>
    </location>
</feature>
<dbReference type="GO" id="GO:0006886">
    <property type="term" value="P:intracellular protein transport"/>
    <property type="evidence" value="ECO:0007669"/>
    <property type="project" value="InterPro"/>
</dbReference>
<dbReference type="OrthoDB" id="1074925at2759"/>
<dbReference type="AlphaFoldDB" id="A0A835CUY6"/>
<gene>
    <name evidence="2" type="ORF">HCN44_006070</name>
</gene>
<dbReference type="SUPFAM" id="SSF49348">
    <property type="entry name" value="Clathrin adaptor appendage domain"/>
    <property type="match status" value="1"/>
</dbReference>
<dbReference type="InterPro" id="IPR037067">
    <property type="entry name" value="Coatomer_gsu_app_sf"/>
</dbReference>
<keyword evidence="3" id="KW-1185">Reference proteome</keyword>
<evidence type="ECO:0000313" key="3">
    <source>
        <dbReference type="Proteomes" id="UP000639338"/>
    </source>
</evidence>
<dbReference type="EMBL" id="JACMRX010000001">
    <property type="protein sequence ID" value="KAF7997499.1"/>
    <property type="molecule type" value="Genomic_DNA"/>
</dbReference>
<dbReference type="Pfam" id="PF08752">
    <property type="entry name" value="COP-gamma_platf"/>
    <property type="match status" value="1"/>
</dbReference>
<evidence type="ECO:0000313" key="2">
    <source>
        <dbReference type="EMBL" id="KAF7997499.1"/>
    </source>
</evidence>
<evidence type="ECO:0000259" key="1">
    <source>
        <dbReference type="Pfam" id="PF08752"/>
    </source>
</evidence>
<name>A0A835CUY6_APHGI</name>
<proteinExistence type="predicted"/>
<dbReference type="GO" id="GO:0005198">
    <property type="term" value="F:structural molecule activity"/>
    <property type="evidence" value="ECO:0007669"/>
    <property type="project" value="InterPro"/>
</dbReference>
<dbReference type="InterPro" id="IPR013040">
    <property type="entry name" value="Coatomer_gsu_app_Ig-like_dom"/>
</dbReference>
<accession>A0A835CUY6</accession>
<dbReference type="Proteomes" id="UP000639338">
    <property type="component" value="Unassembled WGS sequence"/>
</dbReference>
<dbReference type="Gene3D" id="2.60.40.1480">
    <property type="entry name" value="Coatomer, gamma subunit, appendage domain"/>
    <property type="match status" value="1"/>
</dbReference>
<organism evidence="2 3">
    <name type="scientific">Aphidius gifuensis</name>
    <name type="common">Parasitoid wasp</name>
    <dbReference type="NCBI Taxonomy" id="684658"/>
    <lineage>
        <taxon>Eukaryota</taxon>
        <taxon>Metazoa</taxon>
        <taxon>Ecdysozoa</taxon>
        <taxon>Arthropoda</taxon>
        <taxon>Hexapoda</taxon>
        <taxon>Insecta</taxon>
        <taxon>Pterygota</taxon>
        <taxon>Neoptera</taxon>
        <taxon>Endopterygota</taxon>
        <taxon>Hymenoptera</taxon>
        <taxon>Apocrita</taxon>
        <taxon>Ichneumonoidea</taxon>
        <taxon>Braconidae</taxon>
        <taxon>Aphidiinae</taxon>
        <taxon>Aphidius</taxon>
    </lineage>
</organism>
<reference evidence="2 3" key="1">
    <citation type="submission" date="2020-08" db="EMBL/GenBank/DDBJ databases">
        <title>Aphidius gifuensis genome sequencing and assembly.</title>
        <authorList>
            <person name="Du Z."/>
        </authorList>
    </citation>
    <scope>NUCLEOTIDE SEQUENCE [LARGE SCALE GENOMIC DNA]</scope>
    <source>
        <strain evidence="2">YNYX2018</strain>
        <tissue evidence="2">Adults</tissue>
    </source>
</reference>